<evidence type="ECO:0000313" key="2">
    <source>
        <dbReference type="Proteomes" id="UP000189433"/>
    </source>
</evidence>
<dbReference type="OrthoDB" id="8613577at2"/>
<proteinExistence type="predicted"/>
<gene>
    <name evidence="1" type="ORF">BKK50_02055</name>
</gene>
<dbReference type="AlphaFoldDB" id="A0A1V3IRS7"/>
<reference evidence="1 2" key="1">
    <citation type="submission" date="2016-10" db="EMBL/GenBank/DDBJ databases">
        <title>Rodentibacter gen. nov. and new species.</title>
        <authorList>
            <person name="Christensen H."/>
        </authorList>
    </citation>
    <scope>NUCLEOTIDE SEQUENCE [LARGE SCALE GENOMIC DNA]</scope>
    <source>
        <strain evidence="1 2">CCUG17206</strain>
    </source>
</reference>
<accession>A0A1V3IRS7</accession>
<evidence type="ECO:0000313" key="1">
    <source>
        <dbReference type="EMBL" id="OOF44609.1"/>
    </source>
</evidence>
<dbReference type="STRING" id="1908260.BKK50_02055"/>
<keyword evidence="2" id="KW-1185">Reference proteome</keyword>
<sequence>MTKEEVLERQRQLHIVFKAWMEDKKKREVLTFRRPNGNIVRHYPDGHEEVIDSDHIAMEI</sequence>
<protein>
    <submittedName>
        <fullName evidence="1">Uncharacterized protein</fullName>
    </submittedName>
</protein>
<organism evidence="1 2">
    <name type="scientific">Rodentibacter rarus</name>
    <dbReference type="NCBI Taxonomy" id="1908260"/>
    <lineage>
        <taxon>Bacteria</taxon>
        <taxon>Pseudomonadati</taxon>
        <taxon>Pseudomonadota</taxon>
        <taxon>Gammaproteobacteria</taxon>
        <taxon>Pasteurellales</taxon>
        <taxon>Pasteurellaceae</taxon>
        <taxon>Rodentibacter</taxon>
    </lineage>
</organism>
<dbReference type="RefSeq" id="WP_077414851.1">
    <property type="nucleotide sequence ID" value="NZ_MLHI01000113.1"/>
</dbReference>
<name>A0A1V3IRS7_9PAST</name>
<comment type="caution">
    <text evidence="1">The sequence shown here is derived from an EMBL/GenBank/DDBJ whole genome shotgun (WGS) entry which is preliminary data.</text>
</comment>
<dbReference type="Proteomes" id="UP000189433">
    <property type="component" value="Unassembled WGS sequence"/>
</dbReference>
<dbReference type="EMBL" id="MLHJ01000013">
    <property type="protein sequence ID" value="OOF44609.1"/>
    <property type="molecule type" value="Genomic_DNA"/>
</dbReference>